<keyword evidence="1" id="KW-1133">Transmembrane helix</keyword>
<name>A0ABY4V7P5_9GAMM</name>
<keyword evidence="3" id="KW-1185">Reference proteome</keyword>
<dbReference type="RefSeq" id="WP_252082508.1">
    <property type="nucleotide sequence ID" value="NZ_CP092418.1"/>
</dbReference>
<evidence type="ECO:0008006" key="4">
    <source>
        <dbReference type="Google" id="ProtNLM"/>
    </source>
</evidence>
<keyword evidence="1" id="KW-0472">Membrane</keyword>
<dbReference type="Proteomes" id="UP001055658">
    <property type="component" value="Chromosome"/>
</dbReference>
<evidence type="ECO:0000256" key="1">
    <source>
        <dbReference type="SAM" id="Phobius"/>
    </source>
</evidence>
<sequence length="80" mass="8744">MKLEEDVVDAIESGQMIQAMKLLREYKNINLKEARIIVNTYVREKNIQSSPAELPGRAGLIGLLLLLAITGYLAFGLGAG</sequence>
<organism evidence="2 3">
    <name type="scientific">Microbulbifer variabilis</name>
    <dbReference type="NCBI Taxonomy" id="266805"/>
    <lineage>
        <taxon>Bacteria</taxon>
        <taxon>Pseudomonadati</taxon>
        <taxon>Pseudomonadota</taxon>
        <taxon>Gammaproteobacteria</taxon>
        <taxon>Cellvibrionales</taxon>
        <taxon>Microbulbiferaceae</taxon>
        <taxon>Microbulbifer</taxon>
    </lineage>
</organism>
<evidence type="ECO:0000313" key="3">
    <source>
        <dbReference type="Proteomes" id="UP001055658"/>
    </source>
</evidence>
<proteinExistence type="predicted"/>
<gene>
    <name evidence="2" type="ORF">MJO52_14495</name>
</gene>
<feature type="transmembrane region" description="Helical" evidence="1">
    <location>
        <begin position="58"/>
        <end position="79"/>
    </location>
</feature>
<dbReference type="EMBL" id="CP092418">
    <property type="protein sequence ID" value="USD20281.1"/>
    <property type="molecule type" value="Genomic_DNA"/>
</dbReference>
<reference evidence="2" key="1">
    <citation type="submission" date="2022-02" db="EMBL/GenBank/DDBJ databases">
        <title>Coral-associated bacteria.</title>
        <authorList>
            <person name="Tang K."/>
            <person name="Wang X."/>
        </authorList>
    </citation>
    <scope>NUCLEOTIDE SEQUENCE</scope>
    <source>
        <strain evidence="2">SCSIO 43006</strain>
    </source>
</reference>
<evidence type="ECO:0000313" key="2">
    <source>
        <dbReference type="EMBL" id="USD20281.1"/>
    </source>
</evidence>
<accession>A0ABY4V7P5</accession>
<protein>
    <recommendedName>
        <fullName evidence="4">Ribosomal protein L7/L12 C-terminal domain-containing protein</fullName>
    </recommendedName>
</protein>
<keyword evidence="1" id="KW-0812">Transmembrane</keyword>